<proteinExistence type="predicted"/>
<sequence length="186" mass="19873">MSRPGLESADVLRLLADLEDRLSKRGVALDIQIVGGAALLLHRIIDRATDDIDAQYASAIIVDEVVEEMAAVFGLPSKWLNSNAAAHLPEETAWIAGPAGTSKAVRIADLQTLAAMKLAAERQKDIEDLGLIALALGIEDPETLVRIAYLKYGNHSLSLNATRENYLLVAEESINAGKFRGDGGGT</sequence>
<name>A0ABW4Q704_9MICC</name>
<evidence type="ECO:0000313" key="3">
    <source>
        <dbReference type="Proteomes" id="UP001597307"/>
    </source>
</evidence>
<protein>
    <submittedName>
        <fullName evidence="2">DUF6036 family nucleotidyltransferase</fullName>
    </submittedName>
</protein>
<feature type="domain" description="DUF6036" evidence="1">
    <location>
        <begin position="13"/>
        <end position="131"/>
    </location>
</feature>
<accession>A0ABW4Q704</accession>
<evidence type="ECO:0000259" key="1">
    <source>
        <dbReference type="Pfam" id="PF19502"/>
    </source>
</evidence>
<organism evidence="2 3">
    <name type="scientific">Arthrobacter flavus</name>
    <dbReference type="NCBI Taxonomy" id="95172"/>
    <lineage>
        <taxon>Bacteria</taxon>
        <taxon>Bacillati</taxon>
        <taxon>Actinomycetota</taxon>
        <taxon>Actinomycetes</taxon>
        <taxon>Micrococcales</taxon>
        <taxon>Micrococcaceae</taxon>
        <taxon>Arthrobacter</taxon>
    </lineage>
</organism>
<keyword evidence="3" id="KW-1185">Reference proteome</keyword>
<dbReference type="RefSeq" id="WP_343878381.1">
    <property type="nucleotide sequence ID" value="NZ_BAAAIJ010000015.1"/>
</dbReference>
<reference evidence="3" key="1">
    <citation type="journal article" date="2019" name="Int. J. Syst. Evol. Microbiol.">
        <title>The Global Catalogue of Microorganisms (GCM) 10K type strain sequencing project: providing services to taxonomists for standard genome sequencing and annotation.</title>
        <authorList>
            <consortium name="The Broad Institute Genomics Platform"/>
            <consortium name="The Broad Institute Genome Sequencing Center for Infectious Disease"/>
            <person name="Wu L."/>
            <person name="Ma J."/>
        </authorList>
    </citation>
    <scope>NUCLEOTIDE SEQUENCE [LARGE SCALE GENOMIC DNA]</scope>
    <source>
        <strain evidence="3">JCM 11496</strain>
    </source>
</reference>
<comment type="caution">
    <text evidence="2">The sequence shown here is derived from an EMBL/GenBank/DDBJ whole genome shotgun (WGS) entry which is preliminary data.</text>
</comment>
<gene>
    <name evidence="2" type="ORF">ACFSFX_07755</name>
</gene>
<evidence type="ECO:0000313" key="2">
    <source>
        <dbReference type="EMBL" id="MFD1846488.1"/>
    </source>
</evidence>
<dbReference type="EMBL" id="JBHUGA010000017">
    <property type="protein sequence ID" value="MFD1846488.1"/>
    <property type="molecule type" value="Genomic_DNA"/>
</dbReference>
<dbReference type="InterPro" id="IPR045792">
    <property type="entry name" value="DUF6036"/>
</dbReference>
<dbReference type="Pfam" id="PF19502">
    <property type="entry name" value="DUF6036"/>
    <property type="match status" value="1"/>
</dbReference>
<dbReference type="Proteomes" id="UP001597307">
    <property type="component" value="Unassembled WGS sequence"/>
</dbReference>